<keyword evidence="3" id="KW-0998">Cell outer membrane</keyword>
<feature type="chain" id="PRO_5003821564" description="TonB-dependent receptor plug domain-containing protein" evidence="5">
    <location>
        <begin position="30"/>
        <end position="584"/>
    </location>
</feature>
<dbReference type="Pfam" id="PF00593">
    <property type="entry name" value="TonB_dep_Rec_b-barrel"/>
    <property type="match status" value="1"/>
</dbReference>
<dbReference type="InterPro" id="IPR000531">
    <property type="entry name" value="Beta-barrel_TonB"/>
</dbReference>
<dbReference type="STRING" id="1220535.IMCC14465_15750"/>
<dbReference type="Gene3D" id="2.170.130.10">
    <property type="entry name" value="TonB-dependent receptor, plug domain"/>
    <property type="match status" value="1"/>
</dbReference>
<gene>
    <name evidence="8" type="ORF">IMCC14465_15750</name>
</gene>
<comment type="similarity">
    <text evidence="4">Belongs to the TonB-dependent receptor family.</text>
</comment>
<dbReference type="Proteomes" id="UP000004836">
    <property type="component" value="Unassembled WGS sequence"/>
</dbReference>
<dbReference type="Pfam" id="PF07715">
    <property type="entry name" value="Plug"/>
    <property type="match status" value="1"/>
</dbReference>
<dbReference type="SUPFAM" id="SSF56935">
    <property type="entry name" value="Porins"/>
    <property type="match status" value="1"/>
</dbReference>
<dbReference type="Gene3D" id="2.40.170.20">
    <property type="entry name" value="TonB-dependent receptor, beta-barrel domain"/>
    <property type="match status" value="1"/>
</dbReference>
<keyword evidence="5" id="KW-0732">Signal</keyword>
<evidence type="ECO:0000256" key="5">
    <source>
        <dbReference type="SAM" id="SignalP"/>
    </source>
</evidence>
<evidence type="ECO:0000313" key="8">
    <source>
        <dbReference type="EMBL" id="EJW20688.1"/>
    </source>
</evidence>
<comment type="subcellular location">
    <subcellularLocation>
        <location evidence="1 4">Cell outer membrane</location>
    </subcellularLocation>
</comment>
<feature type="signal peptide" evidence="5">
    <location>
        <begin position="1"/>
        <end position="29"/>
    </location>
</feature>
<dbReference type="OrthoDB" id="7614575at2"/>
<keyword evidence="9" id="KW-1185">Reference proteome</keyword>
<evidence type="ECO:0000259" key="7">
    <source>
        <dbReference type="Pfam" id="PF07715"/>
    </source>
</evidence>
<feature type="domain" description="TonB-dependent receptor plug" evidence="7">
    <location>
        <begin position="62"/>
        <end position="182"/>
    </location>
</feature>
<keyword evidence="4" id="KW-0798">TonB box</keyword>
<keyword evidence="2 4" id="KW-0472">Membrane</keyword>
<evidence type="ECO:0000256" key="2">
    <source>
        <dbReference type="ARBA" id="ARBA00023136"/>
    </source>
</evidence>
<evidence type="ECO:0008006" key="10">
    <source>
        <dbReference type="Google" id="ProtNLM"/>
    </source>
</evidence>
<evidence type="ECO:0000313" key="9">
    <source>
        <dbReference type="Proteomes" id="UP000004836"/>
    </source>
</evidence>
<proteinExistence type="inferred from homology"/>
<dbReference type="eggNOG" id="COG4771">
    <property type="taxonomic scope" value="Bacteria"/>
</dbReference>
<dbReference type="InterPro" id="IPR012910">
    <property type="entry name" value="Plug_dom"/>
</dbReference>
<evidence type="ECO:0000256" key="1">
    <source>
        <dbReference type="ARBA" id="ARBA00004442"/>
    </source>
</evidence>
<comment type="caution">
    <text evidence="8">The sequence shown here is derived from an EMBL/GenBank/DDBJ whole genome shotgun (WGS) entry which is preliminary data.</text>
</comment>
<evidence type="ECO:0000256" key="4">
    <source>
        <dbReference type="RuleBase" id="RU003357"/>
    </source>
</evidence>
<reference evidence="8 9" key="1">
    <citation type="journal article" date="2012" name="J. Bacteriol.">
        <title>Genome Sequence of Strain IMCC14465, Isolated from the East Sea, Belonging to the PS1 Clade of Alphaproteobacteria.</title>
        <authorList>
            <person name="Yang S.J."/>
            <person name="Kang I."/>
            <person name="Cho J.C."/>
        </authorList>
    </citation>
    <scope>NUCLEOTIDE SEQUENCE [LARGE SCALE GENOMIC DNA]</scope>
    <source>
        <strain evidence="8 9">IMCC14465</strain>
    </source>
</reference>
<dbReference type="GO" id="GO:0009279">
    <property type="term" value="C:cell outer membrane"/>
    <property type="evidence" value="ECO:0007669"/>
    <property type="project" value="UniProtKB-SubCell"/>
</dbReference>
<dbReference type="PANTHER" id="PTHR47234:SF3">
    <property type="entry name" value="SECRETIN_TONB SHORT N-TERMINAL DOMAIN-CONTAINING PROTEIN"/>
    <property type="match status" value="1"/>
</dbReference>
<dbReference type="PATRIC" id="fig|1220535.3.peg.1567"/>
<evidence type="ECO:0000259" key="6">
    <source>
        <dbReference type="Pfam" id="PF00593"/>
    </source>
</evidence>
<dbReference type="EMBL" id="ALYF01000006">
    <property type="protein sequence ID" value="EJW20688.1"/>
    <property type="molecule type" value="Genomic_DNA"/>
</dbReference>
<organism evidence="8 9">
    <name type="scientific">alpha proteobacterium IMCC14465</name>
    <dbReference type="NCBI Taxonomy" id="1220535"/>
    <lineage>
        <taxon>Bacteria</taxon>
        <taxon>Pseudomonadati</taxon>
        <taxon>Pseudomonadota</taxon>
        <taxon>Alphaproteobacteria</taxon>
        <taxon>PS1 clade</taxon>
    </lineage>
</organism>
<feature type="domain" description="TonB-dependent receptor-like beta-barrel" evidence="6">
    <location>
        <begin position="303"/>
        <end position="555"/>
    </location>
</feature>
<dbReference type="AlphaFoldDB" id="J9DEX6"/>
<dbReference type="InterPro" id="IPR037066">
    <property type="entry name" value="Plug_dom_sf"/>
</dbReference>
<dbReference type="PANTHER" id="PTHR47234">
    <property type="match status" value="1"/>
</dbReference>
<name>J9DEX6_9PROT</name>
<protein>
    <recommendedName>
        <fullName evidence="10">TonB-dependent receptor plug domain-containing protein</fullName>
    </recommendedName>
</protein>
<dbReference type="InterPro" id="IPR036942">
    <property type="entry name" value="Beta-barrel_TonB_sf"/>
</dbReference>
<evidence type="ECO:0000256" key="3">
    <source>
        <dbReference type="ARBA" id="ARBA00023237"/>
    </source>
</evidence>
<accession>J9DEX6</accession>
<sequence length="584" mass="63043">MQNYKSSRIRVYGAAVISLVLANFPPRLAAQTSQGLAAQTSDNEVVNEIVILGSRTLSRSVLTTPAPIDFLSAEALGDSAQAEAGRAIQSLAPSFNFPSTSIADGTDALKPATLRGLGPDQTLVLVNGLRRHKSALLHVNSSVGRGTAGTDMNALPPSFFQSVEILRDGASALYGSDAIAGVINLRLRERGDGEAIISYGQTSAGDGEQYRLALNKGFELPNNGFLFAGYEYQDREKTNSAGLSGTRHYANSDPASCNANENSGCDGREFTANRRNMIVGDPDSEQNAVLLNAGMDFSWGDIRAFVNWSQRDNQSTSFFRQPNDANRNVPEIYPDGFLPQINTDIEDVSAALTTYFDLSSWDSSLSYVYGENSFDFFIDNSLNASFGAASPTSADSGGLVYDEHVLGFDTRGSMKGFDVAAGLEWKREGYQIRAGDLLSYIHCRQVSDHQVPDPTSACDNSKSGGIQVFPGFRPENALSRERDSFATFAEASQMLGDVLISGAVRFEDYDGFDEVLSGRLSGFYELNSRHAWRGTLSNGFRAPSMHQLYFNNVSTQFDNAGMASETLTARNDSALANALGIPVL</sequence>